<dbReference type="InterPro" id="IPR039426">
    <property type="entry name" value="TonB-dep_rcpt-like"/>
</dbReference>
<dbReference type="EMBL" id="JAMXLY010000030">
    <property type="protein sequence ID" value="MCO6025834.1"/>
    <property type="molecule type" value="Genomic_DNA"/>
</dbReference>
<comment type="caution">
    <text evidence="3">The sequence shown here is derived from an EMBL/GenBank/DDBJ whole genome shotgun (WGS) entry which is preliminary data.</text>
</comment>
<evidence type="ECO:0000259" key="2">
    <source>
        <dbReference type="Pfam" id="PF07715"/>
    </source>
</evidence>
<dbReference type="SUPFAM" id="SSF56935">
    <property type="entry name" value="Porins"/>
    <property type="match status" value="1"/>
</dbReference>
<dbReference type="InterPro" id="IPR008969">
    <property type="entry name" value="CarboxyPept-like_regulatory"/>
</dbReference>
<name>A0ABT1BXY1_9BACT</name>
<keyword evidence="3" id="KW-0675">Receptor</keyword>
<dbReference type="Pfam" id="PF13715">
    <property type="entry name" value="CarbopepD_reg_2"/>
    <property type="match status" value="1"/>
</dbReference>
<dbReference type="Pfam" id="PF07715">
    <property type="entry name" value="Plug"/>
    <property type="match status" value="1"/>
</dbReference>
<feature type="domain" description="TonB-dependent receptor plug" evidence="2">
    <location>
        <begin position="97"/>
        <end position="221"/>
    </location>
</feature>
<evidence type="ECO:0000256" key="1">
    <source>
        <dbReference type="ARBA" id="ARBA00022729"/>
    </source>
</evidence>
<evidence type="ECO:0000313" key="4">
    <source>
        <dbReference type="Proteomes" id="UP001204015"/>
    </source>
</evidence>
<organism evidence="3 4">
    <name type="scientific">Segatella cerevisiae</name>
    <dbReference type="NCBI Taxonomy" id="2053716"/>
    <lineage>
        <taxon>Bacteria</taxon>
        <taxon>Pseudomonadati</taxon>
        <taxon>Bacteroidota</taxon>
        <taxon>Bacteroidia</taxon>
        <taxon>Bacteroidales</taxon>
        <taxon>Prevotellaceae</taxon>
        <taxon>Segatella</taxon>
    </lineage>
</organism>
<dbReference type="Proteomes" id="UP001204015">
    <property type="component" value="Unassembled WGS sequence"/>
</dbReference>
<dbReference type="Gene3D" id="2.60.40.1120">
    <property type="entry name" value="Carboxypeptidase-like, regulatory domain"/>
    <property type="match status" value="1"/>
</dbReference>
<gene>
    <name evidence="3" type="ORF">NG821_08290</name>
</gene>
<reference evidence="3 4" key="1">
    <citation type="submission" date="2022-06" db="EMBL/GenBank/DDBJ databases">
        <title>A taxonomic note on the genus Prevotella: Description of four novel genera and emended description of the genera Hallella and Xylanibacter.</title>
        <authorList>
            <person name="Hitch T.C.A."/>
        </authorList>
    </citation>
    <scope>NUCLEOTIDE SEQUENCE [LARGE SCALE GENOMIC DNA]</scope>
    <source>
        <strain evidence="3 4">DSM 100619</strain>
    </source>
</reference>
<protein>
    <submittedName>
        <fullName evidence="3">TonB-dependent receptor</fullName>
    </submittedName>
</protein>
<evidence type="ECO:0000313" key="3">
    <source>
        <dbReference type="EMBL" id="MCO6025834.1"/>
    </source>
</evidence>
<dbReference type="SUPFAM" id="SSF49464">
    <property type="entry name" value="Carboxypeptidase regulatory domain-like"/>
    <property type="match status" value="1"/>
</dbReference>
<keyword evidence="1" id="KW-0732">Signal</keyword>
<dbReference type="PANTHER" id="PTHR30069">
    <property type="entry name" value="TONB-DEPENDENT OUTER MEMBRANE RECEPTOR"/>
    <property type="match status" value="1"/>
</dbReference>
<keyword evidence="4" id="KW-1185">Reference proteome</keyword>
<dbReference type="InterPro" id="IPR037066">
    <property type="entry name" value="Plug_dom_sf"/>
</dbReference>
<dbReference type="Gene3D" id="2.170.130.10">
    <property type="entry name" value="TonB-dependent receptor, plug domain"/>
    <property type="match status" value="1"/>
</dbReference>
<dbReference type="InterPro" id="IPR012910">
    <property type="entry name" value="Plug_dom"/>
</dbReference>
<proteinExistence type="predicted"/>
<accession>A0ABT1BXY1</accession>
<sequence length="894" mass="100155">MDAQGILRCRVIDAKTGEPLAGSVIRTSDKNSTSAVVTDADGYFSLKVNEGTPIRITYIGYTDLHDKFQYGRVYKMTQAAGNLQDVVVTASESTGLTSSSKIGQHAMQHLQPSSFSDLLELLPGGMAQDPVLNTPNTIDLRDIPLAGSQYNTSSLGTSFVIDGAPISTNANMQYLDGASDTQATSRDFTNAGVDMRSISTDDIQNVEIVRGIPSVEYGDLTSGLVKITRKKGGNDISARFKADMDSKLFYLAKGFEWKPQKLSLNLSADYLDSKADPRNILETYNRVTLSARLNKLWIRNKLDYALNVNLDYGGSFDGDKVDPELNYGGVDKYKSGYNRYALSGSLDIINHDRASWFKAASALVSASYEKDIITRTRLVQLDRDTPAATSTKDGEGDAVLIQPYTYTATQKVDGRPFSGFVKMNATFGIPSRTVSNSLKVGADWLIDKNYGKGQIFDTLNPLYPGISERPRKYSVVPASHNLSEYLEEDASMNIGKNKFEISAGVRNTTMLNLPGNYLLHGKFYLDPRINAGWTFPSFRIGSKAMTIQLSGGYGQQTKTPTMDQLYPEPVYMDLIELNYYHPKKEYRRIYLQTYVIDPTNKDLEAARNTKWELRGDFHYAGNRLTVTYFREDMKSGFRTTETYKPYTYKTFDTSGIDAKTLTAPPDVNTLPYTENEELRGYGITTNGSRTLKRGVEYTFSTARVPVINTRLTVSGAWFKTEYRNSQPVMEKPTVVVGGKTYKYVGIYSDDDGYIREMSNTNFTFDTDIPKLKLGFSVSAQCLWMTGSQSMEKENVPISYMDEKGVTHEFTAADKTDSYLQYLVRTYNASMFAWQTIPFSMNVNLKATKALFGDKLLIALFVNKLWDSHSDYDRNNFTIRRHVTPYFGLEMNVKI</sequence>
<dbReference type="PANTHER" id="PTHR30069:SF29">
    <property type="entry name" value="HEMOGLOBIN AND HEMOGLOBIN-HAPTOGLOBIN-BINDING PROTEIN 1-RELATED"/>
    <property type="match status" value="1"/>
</dbReference>